<dbReference type="InterPro" id="IPR014314">
    <property type="entry name" value="Succ_DH_cytb556"/>
</dbReference>
<dbReference type="GO" id="GO:0009055">
    <property type="term" value="F:electron transfer activity"/>
    <property type="evidence" value="ECO:0007669"/>
    <property type="project" value="InterPro"/>
</dbReference>
<feature type="transmembrane region" description="Helical" evidence="13">
    <location>
        <begin position="105"/>
        <end position="125"/>
    </location>
</feature>
<dbReference type="PANTHER" id="PTHR10978:SF5">
    <property type="entry name" value="SUCCINATE DEHYDROGENASE CYTOCHROME B560 SUBUNIT, MITOCHONDRIAL"/>
    <property type="match status" value="1"/>
</dbReference>
<evidence type="ECO:0000256" key="6">
    <source>
        <dbReference type="ARBA" id="ARBA00022692"/>
    </source>
</evidence>
<dbReference type="InterPro" id="IPR034804">
    <property type="entry name" value="SQR/QFR_C/D"/>
</dbReference>
<comment type="subunit">
    <text evidence="11">Part of an enzyme complex containing four subunits: a flavoprotein, an iron-sulfur protein, plus two membrane-anchoring proteins, SdhC and SdhD. The complex can form homotrimers.</text>
</comment>
<proteinExistence type="inferred from homology"/>
<dbReference type="CDD" id="cd03499">
    <property type="entry name" value="SQR_TypeC_SdhC"/>
    <property type="match status" value="1"/>
</dbReference>
<keyword evidence="5 12" id="KW-0349">Heme</keyword>
<comment type="cofactor">
    <cofactor evidence="12">
        <name>heme</name>
        <dbReference type="ChEBI" id="CHEBI:30413"/>
    </cofactor>
    <text evidence="12">The heme is bound between the two transmembrane subunits.</text>
</comment>
<evidence type="ECO:0000256" key="7">
    <source>
        <dbReference type="ARBA" id="ARBA00022723"/>
    </source>
</evidence>
<evidence type="ECO:0000256" key="10">
    <source>
        <dbReference type="ARBA" id="ARBA00023136"/>
    </source>
</evidence>
<evidence type="ECO:0000256" key="3">
    <source>
        <dbReference type="ARBA" id="ARBA00007244"/>
    </source>
</evidence>
<evidence type="ECO:0000256" key="13">
    <source>
        <dbReference type="SAM" id="Phobius"/>
    </source>
</evidence>
<accession>A0A5Q2QB85</accession>
<dbReference type="PANTHER" id="PTHR10978">
    <property type="entry name" value="SUCCINATE DEHYDROGENASE CYTOCHROME B560 SUBUNIT"/>
    <property type="match status" value="1"/>
</dbReference>
<dbReference type="Gene3D" id="1.20.1300.10">
    <property type="entry name" value="Fumarate reductase/succinate dehydrogenase, transmembrane subunit"/>
    <property type="match status" value="1"/>
</dbReference>
<feature type="binding site" description="axial binding residue" evidence="12">
    <location>
        <position position="82"/>
    </location>
    <ligand>
        <name>heme</name>
        <dbReference type="ChEBI" id="CHEBI:30413"/>
        <note>ligand shared with second transmembrane subunit</note>
    </ligand>
    <ligandPart>
        <name>Fe</name>
        <dbReference type="ChEBI" id="CHEBI:18248"/>
    </ligandPart>
</feature>
<protein>
    <recommendedName>
        <fullName evidence="4">Succinate dehydrogenase cytochrome b556 subunit</fullName>
    </recommendedName>
</protein>
<evidence type="ECO:0000256" key="9">
    <source>
        <dbReference type="ARBA" id="ARBA00023004"/>
    </source>
</evidence>
<keyword evidence="7 12" id="KW-0479">Metal-binding</keyword>
<keyword evidence="10 13" id="KW-0472">Membrane</keyword>
<evidence type="ECO:0000256" key="8">
    <source>
        <dbReference type="ARBA" id="ARBA00022989"/>
    </source>
</evidence>
<dbReference type="GO" id="GO:0006099">
    <property type="term" value="P:tricarboxylic acid cycle"/>
    <property type="evidence" value="ECO:0007669"/>
    <property type="project" value="InterPro"/>
</dbReference>
<dbReference type="Pfam" id="PF01127">
    <property type="entry name" value="Sdh_cyt"/>
    <property type="match status" value="1"/>
</dbReference>
<evidence type="ECO:0000256" key="2">
    <source>
        <dbReference type="ARBA" id="ARBA00004370"/>
    </source>
</evidence>
<dbReference type="GO" id="GO:0046872">
    <property type="term" value="F:metal ion binding"/>
    <property type="evidence" value="ECO:0007669"/>
    <property type="project" value="UniProtKB-KW"/>
</dbReference>
<comment type="similarity">
    <text evidence="3">Belongs to the cytochrome b560 family.</text>
</comment>
<gene>
    <name evidence="14" type="primary">sdhC</name>
    <name evidence="14" type="ORF">GH975_08150</name>
</gene>
<organism evidence="14 15">
    <name type="scientific">Litorivicinus lipolyticus</name>
    <dbReference type="NCBI Taxonomy" id="418701"/>
    <lineage>
        <taxon>Bacteria</taxon>
        <taxon>Pseudomonadati</taxon>
        <taxon>Pseudomonadota</taxon>
        <taxon>Gammaproteobacteria</taxon>
        <taxon>Oceanospirillales</taxon>
        <taxon>Litorivicinaceae</taxon>
        <taxon>Litorivicinus</taxon>
    </lineage>
</organism>
<evidence type="ECO:0000256" key="1">
    <source>
        <dbReference type="ARBA" id="ARBA00004050"/>
    </source>
</evidence>
<dbReference type="NCBIfam" id="TIGR02970">
    <property type="entry name" value="succ_dehyd_cytB"/>
    <property type="match status" value="1"/>
</dbReference>
<feature type="transmembrane region" description="Helical" evidence="13">
    <location>
        <begin position="67"/>
        <end position="85"/>
    </location>
</feature>
<sequence>MAMTQDRQVNLDLKTIRFPIMAISSIIHRVTGVIMFLGAFVVMALLGMSLQGEQGFQAALDAKSNPLVAFCLWGFVSVLGYHFIAGIKHLAMDLGHFETLESAPVAARFTLIAGAVVVVLSGVWVW</sequence>
<dbReference type="OrthoDB" id="9799441at2"/>
<dbReference type="KEGG" id="llp:GH975_08150"/>
<evidence type="ECO:0000256" key="4">
    <source>
        <dbReference type="ARBA" id="ARBA00020076"/>
    </source>
</evidence>
<name>A0A5Q2QB85_9GAMM</name>
<evidence type="ECO:0000313" key="15">
    <source>
        <dbReference type="Proteomes" id="UP000388235"/>
    </source>
</evidence>
<dbReference type="Proteomes" id="UP000388235">
    <property type="component" value="Chromosome"/>
</dbReference>
<dbReference type="RefSeq" id="WP_153714047.1">
    <property type="nucleotide sequence ID" value="NZ_CP045871.1"/>
</dbReference>
<keyword evidence="9 12" id="KW-0408">Iron</keyword>
<keyword evidence="8 13" id="KW-1133">Transmembrane helix</keyword>
<comment type="subcellular location">
    <subcellularLocation>
        <location evidence="2">Membrane</location>
    </subcellularLocation>
</comment>
<dbReference type="InterPro" id="IPR000701">
    <property type="entry name" value="SuccDH_FuR_B_TM-su"/>
</dbReference>
<comment type="function">
    <text evidence="1">Membrane-anchoring subunit of succinate dehydrogenase (SDH).</text>
</comment>
<evidence type="ECO:0000256" key="11">
    <source>
        <dbReference type="ARBA" id="ARBA00025912"/>
    </source>
</evidence>
<dbReference type="GO" id="GO:0005886">
    <property type="term" value="C:plasma membrane"/>
    <property type="evidence" value="ECO:0007669"/>
    <property type="project" value="TreeGrafter"/>
</dbReference>
<dbReference type="SUPFAM" id="SSF81343">
    <property type="entry name" value="Fumarate reductase respiratory complex transmembrane subunits"/>
    <property type="match status" value="1"/>
</dbReference>
<dbReference type="PIRSF" id="PIRSF000178">
    <property type="entry name" value="SDH_cyt_b560"/>
    <property type="match status" value="1"/>
</dbReference>
<evidence type="ECO:0000256" key="12">
    <source>
        <dbReference type="PIRSR" id="PIRSR000178-1"/>
    </source>
</evidence>
<evidence type="ECO:0000256" key="5">
    <source>
        <dbReference type="ARBA" id="ARBA00022617"/>
    </source>
</evidence>
<feature type="transmembrane region" description="Helical" evidence="13">
    <location>
        <begin position="20"/>
        <end position="46"/>
    </location>
</feature>
<reference evidence="14 15" key="1">
    <citation type="submission" date="2019-11" db="EMBL/GenBank/DDBJ databases">
        <authorList>
            <person name="Khan S.A."/>
            <person name="Jeon C.O."/>
            <person name="Chun B.H."/>
        </authorList>
    </citation>
    <scope>NUCLEOTIDE SEQUENCE [LARGE SCALE GENOMIC DNA]</scope>
    <source>
        <strain evidence="14 15">IMCC 1097</strain>
    </source>
</reference>
<dbReference type="EMBL" id="CP045871">
    <property type="protein sequence ID" value="QGG80543.1"/>
    <property type="molecule type" value="Genomic_DNA"/>
</dbReference>
<keyword evidence="15" id="KW-1185">Reference proteome</keyword>
<dbReference type="AlphaFoldDB" id="A0A5Q2QB85"/>
<keyword evidence="6 13" id="KW-0812">Transmembrane</keyword>
<evidence type="ECO:0000313" key="14">
    <source>
        <dbReference type="EMBL" id="QGG80543.1"/>
    </source>
</evidence>